<dbReference type="PROSITE" id="PS51192">
    <property type="entry name" value="HELICASE_ATP_BIND_1"/>
    <property type="match status" value="1"/>
</dbReference>
<dbReference type="GO" id="GO:0005524">
    <property type="term" value="F:ATP binding"/>
    <property type="evidence" value="ECO:0007669"/>
    <property type="project" value="UniProtKB-KW"/>
</dbReference>
<dbReference type="Pfam" id="PF00270">
    <property type="entry name" value="DEAD"/>
    <property type="match status" value="1"/>
</dbReference>
<dbReference type="CDD" id="cd18787">
    <property type="entry name" value="SF2_C_DEAD"/>
    <property type="match status" value="1"/>
</dbReference>
<dbReference type="InterPro" id="IPR044742">
    <property type="entry name" value="DEAD/DEAH_RhlB"/>
</dbReference>
<dbReference type="EMBL" id="CAJVPK010000850">
    <property type="protein sequence ID" value="CAG8554278.1"/>
    <property type="molecule type" value="Genomic_DNA"/>
</dbReference>
<dbReference type="PROSITE" id="PS51195">
    <property type="entry name" value="Q_MOTIF"/>
    <property type="match status" value="1"/>
</dbReference>
<evidence type="ECO:0000313" key="12">
    <source>
        <dbReference type="Proteomes" id="UP000789706"/>
    </source>
</evidence>
<keyword evidence="4" id="KW-0347">Helicase</keyword>
<evidence type="ECO:0000256" key="4">
    <source>
        <dbReference type="ARBA" id="ARBA00022806"/>
    </source>
</evidence>
<evidence type="ECO:0000256" key="1">
    <source>
        <dbReference type="ARBA" id="ARBA00012552"/>
    </source>
</evidence>
<dbReference type="InterPro" id="IPR014014">
    <property type="entry name" value="RNA_helicase_DEAD_Q_motif"/>
</dbReference>
<dbReference type="InterPro" id="IPR001650">
    <property type="entry name" value="Helicase_C-like"/>
</dbReference>
<dbReference type="InterPro" id="IPR027417">
    <property type="entry name" value="P-loop_NTPase"/>
</dbReference>
<dbReference type="SMART" id="SM00487">
    <property type="entry name" value="DEXDc"/>
    <property type="match status" value="1"/>
</dbReference>
<dbReference type="Proteomes" id="UP000789706">
    <property type="component" value="Unassembled WGS sequence"/>
</dbReference>
<evidence type="ECO:0000259" key="8">
    <source>
        <dbReference type="PROSITE" id="PS51192"/>
    </source>
</evidence>
<protein>
    <recommendedName>
        <fullName evidence="1">RNA helicase</fullName>
        <ecNumber evidence="1">3.6.4.13</ecNumber>
    </recommendedName>
</protein>
<evidence type="ECO:0000256" key="5">
    <source>
        <dbReference type="ARBA" id="ARBA00022840"/>
    </source>
</evidence>
<evidence type="ECO:0000313" key="11">
    <source>
        <dbReference type="EMBL" id="CAG8554278.1"/>
    </source>
</evidence>
<feature type="compositionally biased region" description="Basic and acidic residues" evidence="7">
    <location>
        <begin position="35"/>
        <end position="47"/>
    </location>
</feature>
<dbReference type="EC" id="3.6.4.13" evidence="1"/>
<name>A0A9N9B6L8_9GLOM</name>
<feature type="compositionally biased region" description="Basic and acidic residues" evidence="7">
    <location>
        <begin position="58"/>
        <end position="67"/>
    </location>
</feature>
<dbReference type="SMART" id="SM00490">
    <property type="entry name" value="HELICc"/>
    <property type="match status" value="1"/>
</dbReference>
<evidence type="ECO:0000259" key="10">
    <source>
        <dbReference type="PROSITE" id="PS51195"/>
    </source>
</evidence>
<dbReference type="AlphaFoldDB" id="A0A9N9B6L8"/>
<reference evidence="11" key="1">
    <citation type="submission" date="2021-06" db="EMBL/GenBank/DDBJ databases">
        <authorList>
            <person name="Kallberg Y."/>
            <person name="Tangrot J."/>
            <person name="Rosling A."/>
        </authorList>
    </citation>
    <scope>NUCLEOTIDE SEQUENCE</scope>
    <source>
        <strain evidence="11">AZ414A</strain>
    </source>
</reference>
<keyword evidence="5" id="KW-0067">ATP-binding</keyword>
<evidence type="ECO:0000256" key="2">
    <source>
        <dbReference type="ARBA" id="ARBA00022741"/>
    </source>
</evidence>
<dbReference type="FunFam" id="3.40.50.300:FF:000008">
    <property type="entry name" value="ATP-dependent RNA helicase RhlB"/>
    <property type="match status" value="1"/>
</dbReference>
<keyword evidence="2" id="KW-0547">Nucleotide-binding</keyword>
<keyword evidence="12" id="KW-1185">Reference proteome</keyword>
<dbReference type="PANTHER" id="PTHR47958">
    <property type="entry name" value="ATP-DEPENDENT RNA HELICASE DBP3"/>
    <property type="match status" value="1"/>
</dbReference>
<feature type="domain" description="Helicase C-terminal" evidence="9">
    <location>
        <begin position="413"/>
        <end position="575"/>
    </location>
</feature>
<gene>
    <name evidence="11" type="ORF">DEBURN_LOCUS7260</name>
</gene>
<keyword evidence="3" id="KW-0378">Hydrolase</keyword>
<dbReference type="SUPFAM" id="SSF52540">
    <property type="entry name" value="P-loop containing nucleoside triphosphate hydrolases"/>
    <property type="match status" value="1"/>
</dbReference>
<proteinExistence type="predicted"/>
<feature type="compositionally biased region" description="Basic and acidic residues" evidence="7">
    <location>
        <begin position="1"/>
        <end position="23"/>
    </location>
</feature>
<evidence type="ECO:0000256" key="6">
    <source>
        <dbReference type="PROSITE-ProRule" id="PRU00552"/>
    </source>
</evidence>
<organism evidence="11 12">
    <name type="scientific">Diversispora eburnea</name>
    <dbReference type="NCBI Taxonomy" id="1213867"/>
    <lineage>
        <taxon>Eukaryota</taxon>
        <taxon>Fungi</taxon>
        <taxon>Fungi incertae sedis</taxon>
        <taxon>Mucoromycota</taxon>
        <taxon>Glomeromycotina</taxon>
        <taxon>Glomeromycetes</taxon>
        <taxon>Diversisporales</taxon>
        <taxon>Diversisporaceae</taxon>
        <taxon>Diversispora</taxon>
    </lineage>
</organism>
<dbReference type="CDD" id="cd00268">
    <property type="entry name" value="DEADc"/>
    <property type="match status" value="1"/>
</dbReference>
<feature type="short sequence motif" description="Q motif" evidence="6">
    <location>
        <begin position="215"/>
        <end position="241"/>
    </location>
</feature>
<dbReference type="InterPro" id="IPR011545">
    <property type="entry name" value="DEAD/DEAH_box_helicase_dom"/>
</dbReference>
<evidence type="ECO:0000256" key="7">
    <source>
        <dbReference type="SAM" id="MobiDB-lite"/>
    </source>
</evidence>
<dbReference type="OrthoDB" id="196131at2759"/>
<dbReference type="PROSITE" id="PS51194">
    <property type="entry name" value="HELICASE_CTER"/>
    <property type="match status" value="1"/>
</dbReference>
<feature type="domain" description="DEAD-box RNA helicase Q" evidence="10">
    <location>
        <begin position="215"/>
        <end position="241"/>
    </location>
</feature>
<dbReference type="Pfam" id="PF00271">
    <property type="entry name" value="Helicase_C"/>
    <property type="match status" value="1"/>
</dbReference>
<dbReference type="GO" id="GO:0003724">
    <property type="term" value="F:RNA helicase activity"/>
    <property type="evidence" value="ECO:0007669"/>
    <property type="project" value="UniProtKB-EC"/>
</dbReference>
<feature type="region of interest" description="Disordered" evidence="7">
    <location>
        <begin position="1"/>
        <end position="103"/>
    </location>
</feature>
<dbReference type="InterPro" id="IPR014001">
    <property type="entry name" value="Helicase_ATP-bd"/>
</dbReference>
<sequence>MESSDKSHEKTITSKKVEKRARLENSVVEANLKTVFKEKIKKNDKLNKRIKSPHKTSASRDSKQSKKIEKKRKRNEEEGEYESPVEVIIKNKDRPNRNNTSDNITTSAIEENVEKVEKNNSSFVKKRKHNFDSDDRYFKNDEIDEGNEDKADLNKRSLTRNLVPIVFINNNVNNVKYIEPPPPPLLEPISKSEVTKFLECNSIQITGNLNFKPIMSFSQLKIDKEVKRVLKKFEKPTPIQATCWPICLNGKDVIAFTVPAVMHIKNTKNKTHSNQPIVLVISPTRELAMQIQEQCVLFDSTCGIKSACIYGGVSKSEQYKLLRKGVHIVVATPGRLLDLINENVCDISKVSYLVLDEGFEDDVRTIIRKTSKNRQTVMFSATWPESVRKLANDFLTHPIRVTIGSPDLSANNNVTQIVEVLEDRERDKRLLSLLERYHNRKNRVLVFVLYKKEASRIENMLASQGYETLSIHGDKSQFQRTEALKAFKDGIYPLLIATDVAARGLDIPDVEYVINYSFPLTIEDYVHRIGRTGRAGNKGISHTLFTPHDKTHSGELANILRQAKQKVPESLLKFGGGVKKKEHKAYGAFYKEIDPSLKPTKIKFED</sequence>
<dbReference type="GO" id="GO:0016787">
    <property type="term" value="F:hydrolase activity"/>
    <property type="evidence" value="ECO:0007669"/>
    <property type="project" value="UniProtKB-KW"/>
</dbReference>
<comment type="caution">
    <text evidence="11">The sequence shown here is derived from an EMBL/GenBank/DDBJ whole genome shotgun (WGS) entry which is preliminary data.</text>
</comment>
<evidence type="ECO:0000259" key="9">
    <source>
        <dbReference type="PROSITE" id="PS51194"/>
    </source>
</evidence>
<dbReference type="GO" id="GO:0003676">
    <property type="term" value="F:nucleic acid binding"/>
    <property type="evidence" value="ECO:0007669"/>
    <property type="project" value="InterPro"/>
</dbReference>
<feature type="domain" description="Helicase ATP-binding" evidence="8">
    <location>
        <begin position="254"/>
        <end position="401"/>
    </location>
</feature>
<evidence type="ECO:0000256" key="3">
    <source>
        <dbReference type="ARBA" id="ARBA00022801"/>
    </source>
</evidence>
<dbReference type="Gene3D" id="3.40.50.300">
    <property type="entry name" value="P-loop containing nucleotide triphosphate hydrolases"/>
    <property type="match status" value="2"/>
</dbReference>
<accession>A0A9N9B6L8</accession>